<protein>
    <submittedName>
        <fullName evidence="2">RNA polymerase sigma factor (Sigma-70 family)</fullName>
    </submittedName>
</protein>
<dbReference type="Gene3D" id="1.20.140.160">
    <property type="match status" value="1"/>
</dbReference>
<accession>A0ABV2M6L8</accession>
<name>A0ABV2M6L8_9FIRM</name>
<comment type="caution">
    <text evidence="2">The sequence shown here is derived from an EMBL/GenBank/DDBJ whole genome shotgun (WGS) entry which is preliminary data.</text>
</comment>
<reference evidence="2 3" key="1">
    <citation type="submission" date="2024-06" db="EMBL/GenBank/DDBJ databases">
        <title>Genomic Encyclopedia of Type Strains, Phase IV (KMG-IV): sequencing the most valuable type-strain genomes for metagenomic binning, comparative biology and taxonomic classification.</title>
        <authorList>
            <person name="Goeker M."/>
        </authorList>
    </citation>
    <scope>NUCLEOTIDE SEQUENCE [LARGE SCALE GENOMIC DNA]</scope>
    <source>
        <strain evidence="2 3">DSM 29492</strain>
    </source>
</reference>
<dbReference type="SUPFAM" id="SSF88659">
    <property type="entry name" value="Sigma3 and sigma4 domains of RNA polymerase sigma factors"/>
    <property type="match status" value="1"/>
</dbReference>
<evidence type="ECO:0000313" key="2">
    <source>
        <dbReference type="EMBL" id="MET3752103.1"/>
    </source>
</evidence>
<dbReference type="Proteomes" id="UP001549106">
    <property type="component" value="Unassembled WGS sequence"/>
</dbReference>
<organism evidence="2 3">
    <name type="scientific">Blautia caecimuris</name>
    <dbReference type="NCBI Taxonomy" id="1796615"/>
    <lineage>
        <taxon>Bacteria</taxon>
        <taxon>Bacillati</taxon>
        <taxon>Bacillota</taxon>
        <taxon>Clostridia</taxon>
        <taxon>Lachnospirales</taxon>
        <taxon>Lachnospiraceae</taxon>
        <taxon>Blautia</taxon>
    </lineage>
</organism>
<dbReference type="Pfam" id="PF08281">
    <property type="entry name" value="Sigma70_r4_2"/>
    <property type="match status" value="1"/>
</dbReference>
<dbReference type="InterPro" id="IPR013249">
    <property type="entry name" value="RNA_pol_sigma70_r4_t2"/>
</dbReference>
<feature type="domain" description="RNA polymerase sigma factor 70 region 4 type 2" evidence="1">
    <location>
        <begin position="80"/>
        <end position="122"/>
    </location>
</feature>
<proteinExistence type="predicted"/>
<evidence type="ECO:0000259" key="1">
    <source>
        <dbReference type="Pfam" id="PF08281"/>
    </source>
</evidence>
<keyword evidence="3" id="KW-1185">Reference proteome</keyword>
<gene>
    <name evidence="2" type="ORF">ABID24_003365</name>
</gene>
<dbReference type="EMBL" id="JBEPMJ010000037">
    <property type="protein sequence ID" value="MET3752103.1"/>
    <property type="molecule type" value="Genomic_DNA"/>
</dbReference>
<dbReference type="CDD" id="cd06171">
    <property type="entry name" value="Sigma70_r4"/>
    <property type="match status" value="1"/>
</dbReference>
<evidence type="ECO:0000313" key="3">
    <source>
        <dbReference type="Proteomes" id="UP001549106"/>
    </source>
</evidence>
<sequence length="143" mass="17078">MMKPSDFQKTIQCQFDCKLKRVVRGVVRNYRKELGRRRKREISFCELPEIVIEKLSVWDEYEGDYTAFHVCGIEIRVLDDELAQALKGLPERERDIVLMYFFLGMSDTEIGKEFNIDRTSSYRSRRKSLDTIRKKLKEKTQNE</sequence>
<dbReference type="InterPro" id="IPR013324">
    <property type="entry name" value="RNA_pol_sigma_r3/r4-like"/>
</dbReference>